<proteinExistence type="predicted"/>
<gene>
    <name evidence="2" type="ORF">CTRI78_v009811</name>
</gene>
<dbReference type="EMBL" id="RYZW01000143">
    <property type="protein sequence ID" value="TDZ41252.1"/>
    <property type="molecule type" value="Genomic_DNA"/>
</dbReference>
<reference evidence="2 3" key="1">
    <citation type="submission" date="2018-12" db="EMBL/GenBank/DDBJ databases">
        <title>Genome sequence and assembly of Colletotrichum trifolii.</title>
        <authorList>
            <person name="Gan P."/>
            <person name="Shirasu K."/>
        </authorList>
    </citation>
    <scope>NUCLEOTIDE SEQUENCE [LARGE SCALE GENOMIC DNA]</scope>
    <source>
        <strain evidence="2 3">543-2</strain>
    </source>
</reference>
<dbReference type="Proteomes" id="UP000295703">
    <property type="component" value="Unassembled WGS sequence"/>
</dbReference>
<protein>
    <submittedName>
        <fullName evidence="2">Uncharacterized protein</fullName>
    </submittedName>
</protein>
<keyword evidence="3" id="KW-1185">Reference proteome</keyword>
<evidence type="ECO:0000256" key="1">
    <source>
        <dbReference type="SAM" id="MobiDB-lite"/>
    </source>
</evidence>
<evidence type="ECO:0000313" key="2">
    <source>
        <dbReference type="EMBL" id="TDZ41252.1"/>
    </source>
</evidence>
<accession>A0A4R8QU82</accession>
<comment type="caution">
    <text evidence="2">The sequence shown here is derived from an EMBL/GenBank/DDBJ whole genome shotgun (WGS) entry which is preliminary data.</text>
</comment>
<sequence length="91" mass="9809">MLTAWTHSMQESVFRAVRRDRASHIKHVAGLNTRGAETGQGSPADAVRTSSYRTPKTAAIGGRLRPLPVPSGPVPDAEILAMDGMTWPWTA</sequence>
<name>A0A4R8QU82_COLTR</name>
<dbReference type="AlphaFoldDB" id="A0A4R8QU82"/>
<organism evidence="2 3">
    <name type="scientific">Colletotrichum trifolii</name>
    <dbReference type="NCBI Taxonomy" id="5466"/>
    <lineage>
        <taxon>Eukaryota</taxon>
        <taxon>Fungi</taxon>
        <taxon>Dikarya</taxon>
        <taxon>Ascomycota</taxon>
        <taxon>Pezizomycotina</taxon>
        <taxon>Sordariomycetes</taxon>
        <taxon>Hypocreomycetidae</taxon>
        <taxon>Glomerellales</taxon>
        <taxon>Glomerellaceae</taxon>
        <taxon>Colletotrichum</taxon>
        <taxon>Colletotrichum orbiculare species complex</taxon>
    </lineage>
</organism>
<evidence type="ECO:0000313" key="3">
    <source>
        <dbReference type="Proteomes" id="UP000295703"/>
    </source>
</evidence>
<feature type="region of interest" description="Disordered" evidence="1">
    <location>
        <begin position="28"/>
        <end position="53"/>
    </location>
</feature>